<comment type="subunit">
    <text evidence="12">Belongs to the multiprotein complex Integrator, at least composed of IntS1, IntS2, IntS3, IntS4, omd/IntS5, IntS6, defl/IntS7, IntS8, IntS9, IntS10, IntS11, IntS12, asun/IntS13, IntS14 and IntS15. The core complex associates with protein phosphatase 2A subunits mts/PP2A and Pp2A-29B, to form the Integrator-PP2A (INTAC) complex.</text>
</comment>
<keyword evidence="4" id="KW-0963">Cytoplasm</keyword>
<gene>
    <name evidence="14" type="ORF">QR680_014789</name>
</gene>
<organism evidence="14 15">
    <name type="scientific">Steinernema hermaphroditum</name>
    <dbReference type="NCBI Taxonomy" id="289476"/>
    <lineage>
        <taxon>Eukaryota</taxon>
        <taxon>Metazoa</taxon>
        <taxon>Ecdysozoa</taxon>
        <taxon>Nematoda</taxon>
        <taxon>Chromadorea</taxon>
        <taxon>Rhabditida</taxon>
        <taxon>Tylenchina</taxon>
        <taxon>Panagrolaimomorpha</taxon>
        <taxon>Strongyloidoidea</taxon>
        <taxon>Steinernematidae</taxon>
        <taxon>Steinernema</taxon>
    </lineage>
</organism>
<keyword evidence="8" id="KW-0131">Cell cycle</keyword>
<dbReference type="GO" id="GO:0051301">
    <property type="term" value="P:cell division"/>
    <property type="evidence" value="ECO:0007669"/>
    <property type="project" value="UniProtKB-KW"/>
</dbReference>
<dbReference type="GO" id="GO:0007346">
    <property type="term" value="P:regulation of mitotic cell cycle"/>
    <property type="evidence" value="ECO:0007669"/>
    <property type="project" value="TreeGrafter"/>
</dbReference>
<proteinExistence type="inferred from homology"/>
<evidence type="ECO:0000256" key="1">
    <source>
        <dbReference type="ARBA" id="ARBA00004123"/>
    </source>
</evidence>
<dbReference type="GO" id="GO:0032039">
    <property type="term" value="C:integrator complex"/>
    <property type="evidence" value="ECO:0007669"/>
    <property type="project" value="TreeGrafter"/>
</dbReference>
<dbReference type="Proteomes" id="UP001175271">
    <property type="component" value="Unassembled WGS sequence"/>
</dbReference>
<reference evidence="14" key="1">
    <citation type="submission" date="2023-06" db="EMBL/GenBank/DDBJ databases">
        <title>Genomic analysis of the entomopathogenic nematode Steinernema hermaphroditum.</title>
        <authorList>
            <person name="Schwarz E.M."/>
            <person name="Heppert J.K."/>
            <person name="Baniya A."/>
            <person name="Schwartz H.T."/>
            <person name="Tan C.-H."/>
            <person name="Antoshechkin I."/>
            <person name="Sternberg P.W."/>
            <person name="Goodrich-Blair H."/>
            <person name="Dillman A.R."/>
        </authorList>
    </citation>
    <scope>NUCLEOTIDE SEQUENCE</scope>
    <source>
        <strain evidence="14">PS9179</strain>
        <tissue evidence="14">Whole animal</tissue>
    </source>
</reference>
<evidence type="ECO:0000256" key="2">
    <source>
        <dbReference type="ARBA" id="ARBA00004556"/>
    </source>
</evidence>
<dbReference type="PANTHER" id="PTHR12955">
    <property type="entry name" value="SARCOMA ANTIGEN NY-SAR-95-RELATED"/>
    <property type="match status" value="1"/>
</dbReference>
<keyword evidence="7" id="KW-0539">Nucleus</keyword>
<comment type="similarity">
    <text evidence="11">Belongs to the Integrator subunit 13 family.</text>
</comment>
<accession>A0AA39ICR1</accession>
<feature type="region of interest" description="Disordered" evidence="13">
    <location>
        <begin position="739"/>
        <end position="760"/>
    </location>
</feature>
<comment type="subcellular location">
    <subcellularLocation>
        <location evidence="2">Cytoplasm</location>
        <location evidence="2">Perinuclear region</location>
    </subcellularLocation>
    <subcellularLocation>
        <location evidence="1">Nucleus</location>
    </subcellularLocation>
</comment>
<keyword evidence="5" id="KW-0132">Cell division</keyword>
<dbReference type="PANTHER" id="PTHR12955:SF1">
    <property type="entry name" value="INTEGRATOR COMPLEX SUBUNIT 13"/>
    <property type="match status" value="1"/>
</dbReference>
<comment type="caution">
    <text evidence="14">The sequence shown here is derived from an EMBL/GenBank/DDBJ whole genome shotgun (WGS) entry which is preliminary data.</text>
</comment>
<evidence type="ECO:0000313" key="15">
    <source>
        <dbReference type="Proteomes" id="UP001175271"/>
    </source>
</evidence>
<evidence type="ECO:0000256" key="12">
    <source>
        <dbReference type="ARBA" id="ARBA00065185"/>
    </source>
</evidence>
<sequence>MDRCRVAAASDPSHKTIIVLDHGPAFAQKSGFEVPCTMKSGPNQVQEGIVHKSMWTLLTEAALEFRRVVADLFPEGDKQLCYVISDTMARVITPNWIAEKGALSHDDLITALCRYNCPDPATDPSTSGIRNGLSIAVETLSEKTPLQEEASTILNNDNGEVFMKLPKIDCPKMRKSDFLKNITKRVQSNLESLRQRSPSEAEKRLKNRGSIVVFTSISSKNEVQEVAQYVADHLIDRNTLAANSDGLMLMVDHINLHIVNCFPGSVDIPNDLKDFHCPKAGVLMSVTHVLAKSGPTFTPVVQKTIMQIYDLASTTVTNIPMKEEANQGTSVNYDVELFHKKVIHSQLEEKGLLNEEHGVASWVEGTGGNLYKTVKLKWQASNAKFKSDKFPVYQGSSLATAVSVNSRPAQCLTGFVLGGKNVMLECVGKDGKLASVEANCNERFFTHFLCRDEATHTLMIQTLTITSNPALEIINANSGQSTHEAEVNAAQLKALYEKNEIKIVPKNLGIQPFFADVLLPSTAKQNWSKNSAYLPLNLKETFIFNMPDKFSEFLKIVEKDQINEADMETARSFIAEKYGESEGSEGSLGGDEVKCTEYNGVKLDSREKQYAAAFTELIKYTNNFSSPSSGHTDLMEFIANLTSAPLPYATRTSTPTRSASTSANQSPTSSRSNSPVPVQKKRRTDLGPWPKNDSVNLLQLFNEQRFRNHWLNWTDFNGRRNGVSTPADLYVGMKFDADPVREDLDKKKNSKTAAADEPME</sequence>
<keyword evidence="6" id="KW-0498">Mitosis</keyword>
<name>A0AA39ICR1_9BILA</name>
<evidence type="ECO:0000256" key="4">
    <source>
        <dbReference type="ARBA" id="ARBA00022490"/>
    </source>
</evidence>
<evidence type="ECO:0000313" key="14">
    <source>
        <dbReference type="EMBL" id="KAK0420609.1"/>
    </source>
</evidence>
<dbReference type="AlphaFoldDB" id="A0AA39ICR1"/>
<dbReference type="GO" id="GO:0051642">
    <property type="term" value="P:centrosome localization"/>
    <property type="evidence" value="ECO:0007669"/>
    <property type="project" value="TreeGrafter"/>
</dbReference>
<dbReference type="InterPro" id="IPR019355">
    <property type="entry name" value="Cell_cycle_regulator_Mat89Bb"/>
</dbReference>
<evidence type="ECO:0000256" key="9">
    <source>
        <dbReference type="ARBA" id="ARBA00030658"/>
    </source>
</evidence>
<feature type="region of interest" description="Disordered" evidence="13">
    <location>
        <begin position="648"/>
        <end position="692"/>
    </location>
</feature>
<evidence type="ECO:0000256" key="10">
    <source>
        <dbReference type="ARBA" id="ARBA00032585"/>
    </source>
</evidence>
<evidence type="ECO:0000256" key="8">
    <source>
        <dbReference type="ARBA" id="ARBA00023306"/>
    </source>
</evidence>
<dbReference type="Pfam" id="PF10221">
    <property type="entry name" value="Mat89Bb"/>
    <property type="match status" value="1"/>
</dbReference>
<dbReference type="EMBL" id="JAUCMV010000002">
    <property type="protein sequence ID" value="KAK0420609.1"/>
    <property type="molecule type" value="Genomic_DNA"/>
</dbReference>
<evidence type="ECO:0000256" key="11">
    <source>
        <dbReference type="ARBA" id="ARBA00061603"/>
    </source>
</evidence>
<protein>
    <recommendedName>
        <fullName evidence="3">Protein asunder</fullName>
    </recommendedName>
    <alternativeName>
        <fullName evidence="10">Cell cycle regulator Mat89Bb</fullName>
    </alternativeName>
    <alternativeName>
        <fullName evidence="9">Set apart in position or space protein</fullName>
    </alternativeName>
</protein>
<evidence type="ECO:0000256" key="13">
    <source>
        <dbReference type="SAM" id="MobiDB-lite"/>
    </source>
</evidence>
<evidence type="ECO:0000256" key="3">
    <source>
        <dbReference type="ARBA" id="ARBA00020501"/>
    </source>
</evidence>
<feature type="compositionally biased region" description="Low complexity" evidence="13">
    <location>
        <begin position="649"/>
        <end position="663"/>
    </location>
</feature>
<dbReference type="GO" id="GO:0048471">
    <property type="term" value="C:perinuclear region of cytoplasm"/>
    <property type="evidence" value="ECO:0007669"/>
    <property type="project" value="UniProtKB-SubCell"/>
</dbReference>
<evidence type="ECO:0000256" key="7">
    <source>
        <dbReference type="ARBA" id="ARBA00023242"/>
    </source>
</evidence>
<evidence type="ECO:0000256" key="6">
    <source>
        <dbReference type="ARBA" id="ARBA00022776"/>
    </source>
</evidence>
<feature type="compositionally biased region" description="Polar residues" evidence="13">
    <location>
        <begin position="664"/>
        <end position="676"/>
    </location>
</feature>
<keyword evidence="15" id="KW-1185">Reference proteome</keyword>
<evidence type="ECO:0000256" key="5">
    <source>
        <dbReference type="ARBA" id="ARBA00022618"/>
    </source>
</evidence>